<comment type="caution">
    <text evidence="12">The sequence shown here is derived from an EMBL/GenBank/DDBJ whole genome shotgun (WGS) entry which is preliminary data.</text>
</comment>
<keyword evidence="13" id="KW-1185">Reference proteome</keyword>
<keyword evidence="4 10" id="KW-0812">Transmembrane</keyword>
<keyword evidence="7" id="KW-1133">Transmembrane helix</keyword>
<evidence type="ECO:0000313" key="13">
    <source>
        <dbReference type="Proteomes" id="UP000751190"/>
    </source>
</evidence>
<feature type="compositionally biased region" description="Basic and acidic residues" evidence="11">
    <location>
        <begin position="336"/>
        <end position="352"/>
    </location>
</feature>
<feature type="region of interest" description="Disordered" evidence="11">
    <location>
        <begin position="336"/>
        <end position="373"/>
    </location>
</feature>
<keyword evidence="3" id="KW-0813">Transport</keyword>
<dbReference type="Pfam" id="PF00153">
    <property type="entry name" value="Mito_carr"/>
    <property type="match status" value="3"/>
</dbReference>
<dbReference type="InterPro" id="IPR051508">
    <property type="entry name" value="Mito_Carrier_Antiporter"/>
</dbReference>
<evidence type="ECO:0000256" key="7">
    <source>
        <dbReference type="ARBA" id="ARBA00022989"/>
    </source>
</evidence>
<evidence type="ECO:0000256" key="4">
    <source>
        <dbReference type="ARBA" id="ARBA00022692"/>
    </source>
</evidence>
<gene>
    <name evidence="12" type="ORF">KFE25_005399</name>
</gene>
<dbReference type="PROSITE" id="PS50920">
    <property type="entry name" value="SOLCAR"/>
    <property type="match status" value="3"/>
</dbReference>
<keyword evidence="6" id="KW-0999">Mitochondrion inner membrane</keyword>
<feature type="compositionally biased region" description="Basic and acidic residues" evidence="11">
    <location>
        <begin position="1"/>
        <end position="15"/>
    </location>
</feature>
<feature type="region of interest" description="Disordered" evidence="11">
    <location>
        <begin position="838"/>
        <end position="910"/>
    </location>
</feature>
<evidence type="ECO:0000256" key="1">
    <source>
        <dbReference type="ARBA" id="ARBA00004448"/>
    </source>
</evidence>
<protein>
    <recommendedName>
        <fullName evidence="14">ADP/ATP translocase</fullName>
    </recommendedName>
</protein>
<evidence type="ECO:0000256" key="2">
    <source>
        <dbReference type="ARBA" id="ARBA00006375"/>
    </source>
</evidence>
<feature type="region of interest" description="Disordered" evidence="11">
    <location>
        <begin position="772"/>
        <end position="794"/>
    </location>
</feature>
<evidence type="ECO:0000256" key="5">
    <source>
        <dbReference type="ARBA" id="ARBA00022737"/>
    </source>
</evidence>
<evidence type="ECO:0000256" key="8">
    <source>
        <dbReference type="ARBA" id="ARBA00023128"/>
    </source>
</evidence>
<feature type="compositionally biased region" description="Basic and acidic residues" evidence="11">
    <location>
        <begin position="862"/>
        <end position="903"/>
    </location>
</feature>
<dbReference type="OrthoDB" id="756301at2759"/>
<dbReference type="SUPFAM" id="SSF103506">
    <property type="entry name" value="Mitochondrial carrier"/>
    <property type="match status" value="1"/>
</dbReference>
<dbReference type="PANTHER" id="PTHR45928:SF1">
    <property type="entry name" value="RE38146P"/>
    <property type="match status" value="1"/>
</dbReference>
<dbReference type="EMBL" id="JAGTXO010000009">
    <property type="protein sequence ID" value="KAG8465829.1"/>
    <property type="molecule type" value="Genomic_DNA"/>
</dbReference>
<evidence type="ECO:0008006" key="14">
    <source>
        <dbReference type="Google" id="ProtNLM"/>
    </source>
</evidence>
<evidence type="ECO:0000313" key="12">
    <source>
        <dbReference type="EMBL" id="KAG8465829.1"/>
    </source>
</evidence>
<keyword evidence="8" id="KW-0496">Mitochondrion</keyword>
<feature type="repeat" description="Solcar" evidence="10">
    <location>
        <begin position="234"/>
        <end position="325"/>
    </location>
</feature>
<dbReference type="GO" id="GO:0005743">
    <property type="term" value="C:mitochondrial inner membrane"/>
    <property type="evidence" value="ECO:0007669"/>
    <property type="project" value="UniProtKB-SubCell"/>
</dbReference>
<dbReference type="InterPro" id="IPR023395">
    <property type="entry name" value="MCP_dom_sf"/>
</dbReference>
<feature type="compositionally biased region" description="Basic and acidic residues" evidence="11">
    <location>
        <begin position="772"/>
        <end position="784"/>
    </location>
</feature>
<dbReference type="InterPro" id="IPR018108">
    <property type="entry name" value="MCP_transmembrane"/>
</dbReference>
<dbReference type="Gene3D" id="1.50.40.10">
    <property type="entry name" value="Mitochondrial carrier domain"/>
    <property type="match status" value="1"/>
</dbReference>
<keyword evidence="5" id="KW-0677">Repeat</keyword>
<feature type="repeat" description="Solcar" evidence="10">
    <location>
        <begin position="132"/>
        <end position="225"/>
    </location>
</feature>
<evidence type="ECO:0000256" key="10">
    <source>
        <dbReference type="PROSITE-ProRule" id="PRU00282"/>
    </source>
</evidence>
<name>A0A8J5XSN6_DIALT</name>
<dbReference type="PANTHER" id="PTHR45928">
    <property type="entry name" value="RE38146P"/>
    <property type="match status" value="1"/>
</dbReference>
<evidence type="ECO:0000256" key="3">
    <source>
        <dbReference type="ARBA" id="ARBA00022448"/>
    </source>
</evidence>
<comment type="subcellular location">
    <subcellularLocation>
        <location evidence="1">Mitochondrion inner membrane</location>
        <topology evidence="1">Multi-pass membrane protein</topology>
    </subcellularLocation>
</comment>
<comment type="similarity">
    <text evidence="2">Belongs to the mitochondrial carrier (TC 2.A.29) family.</text>
</comment>
<evidence type="ECO:0000256" key="11">
    <source>
        <dbReference type="SAM" id="MobiDB-lite"/>
    </source>
</evidence>
<dbReference type="Proteomes" id="UP000751190">
    <property type="component" value="Unassembled WGS sequence"/>
</dbReference>
<evidence type="ECO:0000256" key="9">
    <source>
        <dbReference type="ARBA" id="ARBA00023136"/>
    </source>
</evidence>
<organism evidence="12 13">
    <name type="scientific">Diacronema lutheri</name>
    <name type="common">Unicellular marine alga</name>
    <name type="synonym">Monochrysis lutheri</name>
    <dbReference type="NCBI Taxonomy" id="2081491"/>
    <lineage>
        <taxon>Eukaryota</taxon>
        <taxon>Haptista</taxon>
        <taxon>Haptophyta</taxon>
        <taxon>Pavlovophyceae</taxon>
        <taxon>Pavlovales</taxon>
        <taxon>Pavlovaceae</taxon>
        <taxon>Diacronema</taxon>
    </lineage>
</organism>
<feature type="repeat" description="Solcar" evidence="10">
    <location>
        <begin position="31"/>
        <end position="123"/>
    </location>
</feature>
<evidence type="ECO:0000256" key="6">
    <source>
        <dbReference type="ARBA" id="ARBA00022792"/>
    </source>
</evidence>
<keyword evidence="9 10" id="KW-0472">Membrane</keyword>
<feature type="region of interest" description="Disordered" evidence="11">
    <location>
        <begin position="1"/>
        <end position="22"/>
    </location>
</feature>
<proteinExistence type="inferred from homology"/>
<sequence>MHDERGASARSDELRAWPPPSPGALSPRYARDGLFGCLLSSTGAALAALFTNPFDVAQTRLKLQNELLPPDAPRPYASTIGCMVDTYRQQGVGGLQRGLSLSLVRESSKNFFRLGLYDPLLLRIHSDTDGPAPTVKRFVAGFTSGGISALVCNPLDLLKSRVQAVGRRGASALDEASAGEWPRIARRMVRDEGLLSLWKGTGVSVLRSSVGTAVTLAVDGRVKDALVSSSVVAPGFATDMAAAAVAAIVLTYTINPPDVVRVRLYNQRVDAAGRGLLYSGAADCVVKMLRTEGALAFFKGVGASMYRTIPHVTLTLAFIGMLRREARRREQARLDRLTKTAKESAARPESPRRAPSPRGGAGGSESPRRRASPLRVLPATAIEGHEPGQLSSRLFRADLLGAAKAIHAVHSGVATRKMFAPDYDGSNPYKPLPPKPGEVEFRASLPTDIVPTPDQIGRGDKGASPSRRALVEPWLKANGNILTGDLPADEPVIMRPKPEGARGRATADDVRAQLLHERFVNTKPDPAWTSTEADVLLYGRDLDRARGPPRAHAPDVAGRATSAFDADDDYLDNRAAPRARSHNSAWVADTADELLYSHDLDQRKAPLRAHAPDTAGKATAAVDADDDHLDNVGARAHRTKPNARWVRDTADDAIYGHDKDLDGAVRTPEPDMAGLTSAQIGEQHVRVHEGSTARKPIAWKHDIVDDWIYSADVDYQERIRLRPHDGRAGRSSAQIDWRFARETLMEARPAAAKSNQAWVLDTSDELIFGGRDVNKQLPPREHDPTAAGKRSTAYGDEALRYDHVGDRVRSRFNAQWAHNTADNLIYGRDIDRQELQPRTHDRDAAGKSSLASDGDGAPLDHVGARAARERERTSAWRLEHAKTAIFGRERDGDTQPRTHDPDAAGKSTEQVELDAVRTGELGVGPVKVRNSAWVPDTSAELALLRDVDRHRSPRKPSADVAGKSSAQLHFDERRLDPLGKVARKPNAAFLNDSVDTLIFGRDLDGQTSTRKLDASVAGKSSVRFGQEGARRALRADKPAKAKAVWVPETAGHLLFGGGDATRVQRDAATLRQHPRGAAGKASRASAVEDAGQQRSANLLARVVECTTVGGVAPTTRARAEAGDAYVAGVAAAAEAVAASVAAAAAAVADALRASTSAPGVTVGVDAFAAACTWLTRQSQQRRTLRVALALRDGPELVRQRREALAGACALLAVVLWREGAATPAGLLVADQPRRGLGTAANFVCDAFAGEEERSARGLAEELVAELRLACVGPAAEAGGPRALREAVVELLVRASGGAGGVDPAAQAGIGKHGIGDGGGLQAARPPAGAGNPCAGFVARV</sequence>
<reference evidence="12" key="1">
    <citation type="submission" date="2021-05" db="EMBL/GenBank/DDBJ databases">
        <title>The genome of the haptophyte Pavlova lutheri (Diacronema luteri, Pavlovales) - a model for lipid biosynthesis in eukaryotic algae.</title>
        <authorList>
            <person name="Hulatt C.J."/>
            <person name="Posewitz M.C."/>
        </authorList>
    </citation>
    <scope>NUCLEOTIDE SEQUENCE</scope>
    <source>
        <strain evidence="12">NIVA-4/92</strain>
    </source>
</reference>
<accession>A0A8J5XSN6</accession>